<proteinExistence type="predicted"/>
<evidence type="ECO:0000313" key="1">
    <source>
        <dbReference type="EMBL" id="KKU98302.1"/>
    </source>
</evidence>
<dbReference type="Proteomes" id="UP000034694">
    <property type="component" value="Unassembled WGS sequence"/>
</dbReference>
<reference evidence="1 2" key="1">
    <citation type="journal article" date="2015" name="Nature">
        <title>rRNA introns, odd ribosomes, and small enigmatic genomes across a large radiation of phyla.</title>
        <authorList>
            <person name="Brown C.T."/>
            <person name="Hug L.A."/>
            <person name="Thomas B.C."/>
            <person name="Sharon I."/>
            <person name="Castelle C.J."/>
            <person name="Singh A."/>
            <person name="Wilkins M.J."/>
            <person name="Williams K.H."/>
            <person name="Banfield J.F."/>
        </authorList>
    </citation>
    <scope>NUCLEOTIDE SEQUENCE [LARGE SCALE GENOMIC DNA]</scope>
</reference>
<comment type="caution">
    <text evidence="1">The sequence shown here is derived from an EMBL/GenBank/DDBJ whole genome shotgun (WGS) entry which is preliminary data.</text>
</comment>
<accession>A0A0G1UVX7</accession>
<dbReference type="AlphaFoldDB" id="A0A0G1UVX7"/>
<sequence>MASLTSIICLLFRGCPPAIFRRVGTVVVDTVNRHSWWRFAHVGKEVLERTSPSFADRNPTTTPTWIILVTRGCASLFHAAPNPISARVALTMNNSGLTEDLFRQTTATLGAFEIRSEHGFFRATLACDFPEGSVGFGMGKTNNSQCAETKTSNILNFAATRLKVEVGHLAAVYH</sequence>
<dbReference type="EMBL" id="LCPK01000004">
    <property type="protein sequence ID" value="KKU98302.1"/>
    <property type="molecule type" value="Genomic_DNA"/>
</dbReference>
<organism evidence="1 2">
    <name type="scientific">Candidatus Amesbacteria bacterium GW2011_GWB1_48_13</name>
    <dbReference type="NCBI Taxonomy" id="1618362"/>
    <lineage>
        <taxon>Bacteria</taxon>
        <taxon>Candidatus Amesiibacteriota</taxon>
    </lineage>
</organism>
<protein>
    <submittedName>
        <fullName evidence="1">Uncharacterized protein</fullName>
    </submittedName>
</protein>
<name>A0A0G1UVX7_9BACT</name>
<gene>
    <name evidence="1" type="ORF">UY28_C0004G0040</name>
</gene>
<evidence type="ECO:0000313" key="2">
    <source>
        <dbReference type="Proteomes" id="UP000034694"/>
    </source>
</evidence>